<organism evidence="1">
    <name type="scientific">bioreactor metagenome</name>
    <dbReference type="NCBI Taxonomy" id="1076179"/>
    <lineage>
        <taxon>unclassified sequences</taxon>
        <taxon>metagenomes</taxon>
        <taxon>ecological metagenomes</taxon>
    </lineage>
</organism>
<sequence>MPRSQGQQCRVCAEYRRIVFLSPESSACSRLFDDNLFGGESHNLLDRSVDVEWTLQRTCYPDRSVLAHKGRHALGLKVELLVESCRPVSLDYYICLDKPLFYVACSIEIFINNVVASPDDLFSFQRLFHRQHRLQRLYLRFQGCHGLFEKLCIRSRHKCNRLRHVIYLFFRKRGIIVPYHRNVVFTRNVFMGHHCHL</sequence>
<accession>A0A645GWG9</accession>
<proteinExistence type="predicted"/>
<comment type="caution">
    <text evidence="1">The sequence shown here is derived from an EMBL/GenBank/DDBJ whole genome shotgun (WGS) entry which is preliminary data.</text>
</comment>
<dbReference type="EMBL" id="VSSQ01082579">
    <property type="protein sequence ID" value="MPN31155.1"/>
    <property type="molecule type" value="Genomic_DNA"/>
</dbReference>
<protein>
    <submittedName>
        <fullName evidence="1">Uncharacterized protein</fullName>
    </submittedName>
</protein>
<name>A0A645GWG9_9ZZZZ</name>
<reference evidence="1" key="1">
    <citation type="submission" date="2019-08" db="EMBL/GenBank/DDBJ databases">
        <authorList>
            <person name="Kucharzyk K."/>
            <person name="Murdoch R.W."/>
            <person name="Higgins S."/>
            <person name="Loffler F."/>
        </authorList>
    </citation>
    <scope>NUCLEOTIDE SEQUENCE</scope>
</reference>
<gene>
    <name evidence="1" type="ORF">SDC9_178629</name>
</gene>
<dbReference type="AlphaFoldDB" id="A0A645GWG9"/>
<evidence type="ECO:0000313" key="1">
    <source>
        <dbReference type="EMBL" id="MPN31155.1"/>
    </source>
</evidence>